<comment type="subcellular location">
    <subcellularLocation>
        <location evidence="1 13">Secreted</location>
    </subcellularLocation>
</comment>
<dbReference type="CDD" id="cd09596">
    <property type="entry name" value="M36"/>
    <property type="match status" value="1"/>
</dbReference>
<dbReference type="SUPFAM" id="SSF55486">
    <property type="entry name" value="Metalloproteases ('zincins'), catalytic domain"/>
    <property type="match status" value="1"/>
</dbReference>
<keyword evidence="8 12" id="KW-0862">Zinc</keyword>
<feature type="binding site" evidence="12">
    <location>
        <position position="632"/>
    </location>
    <ligand>
        <name>Zn(2+)</name>
        <dbReference type="ChEBI" id="CHEBI:29105"/>
        <note>catalytic</note>
    </ligand>
</feature>
<keyword evidence="17" id="KW-1185">Reference proteome</keyword>
<feature type="binding site" evidence="12">
    <location>
        <position position="662"/>
    </location>
    <ligand>
        <name>Zn(2+)</name>
        <dbReference type="ChEBI" id="CHEBI:29105"/>
        <note>catalytic</note>
    </ligand>
</feature>
<dbReference type="GO" id="GO:0006508">
    <property type="term" value="P:proteolysis"/>
    <property type="evidence" value="ECO:0007669"/>
    <property type="project" value="UniProtKB-KW"/>
</dbReference>
<dbReference type="Pfam" id="PF02128">
    <property type="entry name" value="Peptidase_M36"/>
    <property type="match status" value="1"/>
</dbReference>
<feature type="region of interest" description="Disordered" evidence="14">
    <location>
        <begin position="400"/>
        <end position="421"/>
    </location>
</feature>
<evidence type="ECO:0000256" key="9">
    <source>
        <dbReference type="ARBA" id="ARBA00023049"/>
    </source>
</evidence>
<feature type="signal peptide" evidence="13">
    <location>
        <begin position="1"/>
        <end position="31"/>
    </location>
</feature>
<evidence type="ECO:0000256" key="4">
    <source>
        <dbReference type="ARBA" id="ARBA00022670"/>
    </source>
</evidence>
<evidence type="ECO:0000256" key="6">
    <source>
        <dbReference type="ARBA" id="ARBA00022729"/>
    </source>
</evidence>
<keyword evidence="9 13" id="KW-0482">Metalloprotease</keyword>
<evidence type="ECO:0000313" key="17">
    <source>
        <dbReference type="Proteomes" id="UP000311382"/>
    </source>
</evidence>
<keyword evidence="10 13" id="KW-0865">Zymogen</keyword>
<feature type="active site" evidence="11">
    <location>
        <position position="633"/>
    </location>
</feature>
<keyword evidence="4 13" id="KW-0645">Protease</keyword>
<gene>
    <name evidence="16" type="ORF">DMC30DRAFT_378482</name>
</gene>
<evidence type="ECO:0000313" key="16">
    <source>
        <dbReference type="EMBL" id="TNY19773.1"/>
    </source>
</evidence>
<dbReference type="Gene3D" id="1.10.390.10">
    <property type="entry name" value="Neutral Protease Domain 2"/>
    <property type="match status" value="1"/>
</dbReference>
<accession>A0A5C5FSE2</accession>
<comment type="similarity">
    <text evidence="2 13">Belongs to the peptidase M36 family.</text>
</comment>
<feature type="domain" description="FTP" evidence="15">
    <location>
        <begin position="137"/>
        <end position="187"/>
    </location>
</feature>
<sequence>MHTRHHSRLPSLPRTLLTTASLLSVTAGAHALVLPTSLISAPATGDLGSLDSLASRGNLASSVRKSINFGPSIAAAVHDGHDPSPALSVWNANHFAALHAIGDKCDALVDQGTRAVARCVGQELATSFVEQLHPDADFRLTDLVLSSHSGIVHAHFVQEIDGVPVANANVNVNVDLASGKVLSYGDSSFVGAIKGNEDSKAGYSRSRRASAWKQRVKTWATDAVDTIENAAGQVVFGSSPSSSDNGPQGATAGARASAADPREGLLTFLAIQSNNVQLSTRLASAPRAQLVDQMSVVEASEADKHDFEIAMDIADLDEPVKATLTYVHDGADVKLAWKYEVKSHDNMYEAYLTADGSVSPGDEVPLLVVDWVRDFASTGGELGIDSRASDIALREARPSAAATASSVTSAPVASTTDKKEVDAMRKVKPAYKVFPWGENDPSESDGKRVVLRGTLVELDDEASPAGWHLVPGEKREYGGATPDTFYFETRGNNVLAQDNPSGGNSMNGFRANGGKDMSFKFGIHMPKEGHSLDPTSYIEASTTELFYTNNEIHDLYHRYGFDEEAGNFQDHNFGRGGYGGDAVQANAQDGSGYNNANFATPPDGQRPRMRMYVWNAQQPYRDGDFEAGIVIHEYSHGLSTRLTGGPANSGCLGWGEAGGMGEGWGDFLATMIRMHDANVTDYSMGEWASARKNGIRNYRYSRNMTENPSTYKFLDKPGYWGVHAIGEVWAEMLFELSESLMDEYGFHATLFPPPVNGPDKTGYYDAELLAKKGKKVPAHGNTLAVQLVIDGMKLQPCRPSFQNARDAIITADEALTGGRNYCIIQKAFARRGLGPASRVVGSTPWGGGSRTEDYSPPARCVDDGGKKKKKAPKSFSA</sequence>
<feature type="compositionally biased region" description="Basic residues" evidence="14">
    <location>
        <begin position="866"/>
        <end position="877"/>
    </location>
</feature>
<evidence type="ECO:0000256" key="14">
    <source>
        <dbReference type="SAM" id="MobiDB-lite"/>
    </source>
</evidence>
<keyword evidence="6 13" id="KW-0732">Signal</keyword>
<evidence type="ECO:0000256" key="12">
    <source>
        <dbReference type="PIRSR" id="PIRSR601842-2"/>
    </source>
</evidence>
<dbReference type="EMBL" id="SOZI01000085">
    <property type="protein sequence ID" value="TNY19773.1"/>
    <property type="molecule type" value="Genomic_DNA"/>
</dbReference>
<evidence type="ECO:0000256" key="13">
    <source>
        <dbReference type="RuleBase" id="RU364017"/>
    </source>
</evidence>
<dbReference type="Pfam" id="PF07504">
    <property type="entry name" value="FTP"/>
    <property type="match status" value="1"/>
</dbReference>
<feature type="region of interest" description="Disordered" evidence="14">
    <location>
        <begin position="839"/>
        <end position="877"/>
    </location>
</feature>
<dbReference type="AlphaFoldDB" id="A0A5C5FSE2"/>
<feature type="compositionally biased region" description="Low complexity" evidence="14">
    <location>
        <begin position="400"/>
        <end position="415"/>
    </location>
</feature>
<dbReference type="PANTHER" id="PTHR33478:SF1">
    <property type="entry name" value="EXTRACELLULAR METALLOPROTEINASE MEP"/>
    <property type="match status" value="1"/>
</dbReference>
<feature type="chain" id="PRO_5023111232" description="Extracellular metalloproteinase" evidence="13">
    <location>
        <begin position="32"/>
        <end position="877"/>
    </location>
</feature>
<evidence type="ECO:0000256" key="3">
    <source>
        <dbReference type="ARBA" id="ARBA00022525"/>
    </source>
</evidence>
<reference evidence="16 17" key="1">
    <citation type="submission" date="2019-03" db="EMBL/GenBank/DDBJ databases">
        <title>Rhodosporidium diobovatum UCD-FST 08-225 genome sequencing, assembly, and annotation.</title>
        <authorList>
            <person name="Fakankun I.U."/>
            <person name="Fristensky B."/>
            <person name="Levin D.B."/>
        </authorList>
    </citation>
    <scope>NUCLEOTIDE SEQUENCE [LARGE SCALE GENOMIC DNA]</scope>
    <source>
        <strain evidence="16 17">UCD-FST 08-225</strain>
    </source>
</reference>
<dbReference type="InterPro" id="IPR050371">
    <property type="entry name" value="Fungal_virulence_M36"/>
</dbReference>
<protein>
    <recommendedName>
        <fullName evidence="13">Extracellular metalloproteinase</fullName>
        <ecNumber evidence="13">3.4.24.-</ecNumber>
    </recommendedName>
    <alternativeName>
        <fullName evidence="13">Fungalysin</fullName>
    </alternativeName>
</protein>
<dbReference type="PANTHER" id="PTHR33478">
    <property type="entry name" value="EXTRACELLULAR METALLOPROTEINASE MEP"/>
    <property type="match status" value="1"/>
</dbReference>
<feature type="compositionally biased region" description="Polar residues" evidence="14">
    <location>
        <begin position="236"/>
        <end position="248"/>
    </location>
</feature>
<dbReference type="Proteomes" id="UP000311382">
    <property type="component" value="Unassembled WGS sequence"/>
</dbReference>
<dbReference type="OrthoDB" id="3227768at2759"/>
<evidence type="ECO:0000256" key="11">
    <source>
        <dbReference type="PIRSR" id="PIRSR601842-1"/>
    </source>
</evidence>
<evidence type="ECO:0000256" key="10">
    <source>
        <dbReference type="ARBA" id="ARBA00023145"/>
    </source>
</evidence>
<dbReference type="EC" id="3.4.24.-" evidence="13"/>
<evidence type="ECO:0000256" key="2">
    <source>
        <dbReference type="ARBA" id="ARBA00006006"/>
    </source>
</evidence>
<dbReference type="InterPro" id="IPR027268">
    <property type="entry name" value="Peptidase_M4/M1_CTD_sf"/>
</dbReference>
<proteinExistence type="inferred from homology"/>
<dbReference type="InterPro" id="IPR011096">
    <property type="entry name" value="FTP_domain"/>
</dbReference>
<name>A0A5C5FSE2_9BASI</name>
<keyword evidence="5 12" id="KW-0479">Metal-binding</keyword>
<dbReference type="STRING" id="5288.A0A5C5FSE2"/>
<evidence type="ECO:0000259" key="15">
    <source>
        <dbReference type="Pfam" id="PF07504"/>
    </source>
</evidence>
<dbReference type="GO" id="GO:0004222">
    <property type="term" value="F:metalloendopeptidase activity"/>
    <property type="evidence" value="ECO:0007669"/>
    <property type="project" value="InterPro"/>
</dbReference>
<evidence type="ECO:0000256" key="8">
    <source>
        <dbReference type="ARBA" id="ARBA00022833"/>
    </source>
</evidence>
<keyword evidence="3 13" id="KW-0964">Secreted</keyword>
<keyword evidence="7 13" id="KW-0378">Hydrolase</keyword>
<comment type="caution">
    <text evidence="16">The sequence shown here is derived from an EMBL/GenBank/DDBJ whole genome shotgun (WGS) entry which is preliminary data.</text>
</comment>
<comment type="cofactor">
    <cofactor evidence="12">
        <name>Zn(2+)</name>
        <dbReference type="ChEBI" id="CHEBI:29105"/>
    </cofactor>
    <text evidence="12">Binds 1 zinc ion per subunit.</text>
</comment>
<evidence type="ECO:0000256" key="5">
    <source>
        <dbReference type="ARBA" id="ARBA00022723"/>
    </source>
</evidence>
<dbReference type="Gene3D" id="3.10.170.10">
    <property type="match status" value="1"/>
</dbReference>
<feature type="binding site" evidence="12">
    <location>
        <position position="636"/>
    </location>
    <ligand>
        <name>Zn(2+)</name>
        <dbReference type="ChEBI" id="CHEBI:29105"/>
        <note>catalytic</note>
    </ligand>
</feature>
<dbReference type="InterPro" id="IPR001842">
    <property type="entry name" value="Peptidase_M36"/>
</dbReference>
<evidence type="ECO:0000256" key="1">
    <source>
        <dbReference type="ARBA" id="ARBA00004613"/>
    </source>
</evidence>
<feature type="region of interest" description="Disordered" evidence="14">
    <location>
        <begin position="235"/>
        <end position="257"/>
    </location>
</feature>
<dbReference type="GO" id="GO:0008270">
    <property type="term" value="F:zinc ion binding"/>
    <property type="evidence" value="ECO:0007669"/>
    <property type="project" value="InterPro"/>
</dbReference>
<organism evidence="16 17">
    <name type="scientific">Rhodotorula diobovata</name>
    <dbReference type="NCBI Taxonomy" id="5288"/>
    <lineage>
        <taxon>Eukaryota</taxon>
        <taxon>Fungi</taxon>
        <taxon>Dikarya</taxon>
        <taxon>Basidiomycota</taxon>
        <taxon>Pucciniomycotina</taxon>
        <taxon>Microbotryomycetes</taxon>
        <taxon>Sporidiobolales</taxon>
        <taxon>Sporidiobolaceae</taxon>
        <taxon>Rhodotorula</taxon>
    </lineage>
</organism>
<dbReference type="GO" id="GO:0005615">
    <property type="term" value="C:extracellular space"/>
    <property type="evidence" value="ECO:0007669"/>
    <property type="project" value="InterPro"/>
</dbReference>
<evidence type="ECO:0000256" key="7">
    <source>
        <dbReference type="ARBA" id="ARBA00022801"/>
    </source>
</evidence>